<evidence type="ECO:0000313" key="5">
    <source>
        <dbReference type="Proteomes" id="UP000476064"/>
    </source>
</evidence>
<keyword evidence="1" id="KW-0732">Signal</keyword>
<dbReference type="InterPro" id="IPR015943">
    <property type="entry name" value="WD40/YVTN_repeat-like_dom_sf"/>
</dbReference>
<dbReference type="Pfam" id="PF07833">
    <property type="entry name" value="Cu_amine_oxidN1"/>
    <property type="match status" value="1"/>
</dbReference>
<dbReference type="Pfam" id="PF13360">
    <property type="entry name" value="PQQ_2"/>
    <property type="match status" value="2"/>
</dbReference>
<accession>A0A6C0G5V8</accession>
<evidence type="ECO:0000256" key="1">
    <source>
        <dbReference type="SAM" id="SignalP"/>
    </source>
</evidence>
<keyword evidence="5" id="KW-1185">Reference proteome</keyword>
<dbReference type="InterPro" id="IPR036582">
    <property type="entry name" value="Mao_N_sf"/>
</dbReference>
<feature type="domain" description="Copper amine oxidase-like N-terminal" evidence="2">
    <location>
        <begin position="455"/>
        <end position="560"/>
    </location>
</feature>
<feature type="domain" description="Pyrrolo-quinoline quinone repeat" evidence="3">
    <location>
        <begin position="54"/>
        <end position="136"/>
    </location>
</feature>
<sequence>MRKFKPMLFGVLAAGLAAASLGAAGTASAQYGSGPSYSLDTSYSFENKVPAAKPLWSADLDPPSAANRVTYPPVVNGNSLYLIKNGTLVARSVASGKALWSFGTKLQPGSAVVAGSFVYVGGADGSVYKVNPSTGAGARIYQTQAKNIYWLKADGSTLYAASSGGLASINLTTGKANWTAGGDAAGHGEPIVLANMLLISTWESGAITVNTYYAVDKATGKTLWRLSGSHNKLLQADGDKLYFNNDWPRNDTSEYVAYVDIVSAKTGQVTKSLSFVKVSTALDPLYQSPKEVTMDGNDIYIVTQENGVFSYNVNDAPDAPARYVSGDYVAGPYNGKIFFRSANNLGLYARKLFDQSAVYYEGLDNPASRVDFIGSGMYVGQTDGAVVALNVTTGKAAFRFQTGARSYGPFQAAGSTLLVQAEGKLYAFRLPAELTKPLDQGPSGAFMKAEASLIIDGKPKQFQPGMMTLNNRMFVPMRFLMQEIGAKVSYDAASRQTTIAYGKASFALAENSASAVKDGQPIPLSYAPTVIGGSLYVPVGDIGKLLGIKVTWEPGPRTVVVTTTAS</sequence>
<name>A0A6C0G5V8_9BACL</name>
<dbReference type="InterPro" id="IPR012854">
    <property type="entry name" value="Cu_amine_oxidase-like_N"/>
</dbReference>
<reference evidence="4 5" key="1">
    <citation type="submission" date="2020-01" db="EMBL/GenBank/DDBJ databases">
        <title>Paenibacillus sp. nov., isolated from tomato rhizosphere.</title>
        <authorList>
            <person name="Weon H.-Y."/>
            <person name="Lee S.A."/>
        </authorList>
    </citation>
    <scope>NUCLEOTIDE SEQUENCE [LARGE SCALE GENOMIC DNA]</scope>
    <source>
        <strain evidence="4 5">12200R-189</strain>
    </source>
</reference>
<dbReference type="RefSeq" id="WP_162359524.1">
    <property type="nucleotide sequence ID" value="NZ_CP048209.1"/>
</dbReference>
<dbReference type="SUPFAM" id="SSF55383">
    <property type="entry name" value="Copper amine oxidase, domain N"/>
    <property type="match status" value="1"/>
</dbReference>
<feature type="signal peptide" evidence="1">
    <location>
        <begin position="1"/>
        <end position="29"/>
    </location>
</feature>
<feature type="chain" id="PRO_5025616692" evidence="1">
    <location>
        <begin position="30"/>
        <end position="566"/>
    </location>
</feature>
<evidence type="ECO:0000259" key="2">
    <source>
        <dbReference type="Pfam" id="PF07833"/>
    </source>
</evidence>
<dbReference type="SMART" id="SM00564">
    <property type="entry name" value="PQQ"/>
    <property type="match status" value="5"/>
</dbReference>
<dbReference type="PANTHER" id="PTHR34512:SF30">
    <property type="entry name" value="OUTER MEMBRANE PROTEIN ASSEMBLY FACTOR BAMB"/>
    <property type="match status" value="1"/>
</dbReference>
<evidence type="ECO:0000313" key="4">
    <source>
        <dbReference type="EMBL" id="QHT63094.1"/>
    </source>
</evidence>
<dbReference type="KEGG" id="plyc:GXP70_26085"/>
<gene>
    <name evidence="4" type="ORF">GXP70_26085</name>
</gene>
<dbReference type="InterPro" id="IPR018391">
    <property type="entry name" value="PQQ_b-propeller_rpt"/>
</dbReference>
<protein>
    <submittedName>
        <fullName evidence="4">PQQ-binding-like beta-propeller repeat protein</fullName>
    </submittedName>
</protein>
<dbReference type="EMBL" id="CP048209">
    <property type="protein sequence ID" value="QHT63094.1"/>
    <property type="molecule type" value="Genomic_DNA"/>
</dbReference>
<evidence type="ECO:0000259" key="3">
    <source>
        <dbReference type="Pfam" id="PF13360"/>
    </source>
</evidence>
<dbReference type="Gene3D" id="2.40.10.480">
    <property type="match status" value="1"/>
</dbReference>
<dbReference type="InterPro" id="IPR011047">
    <property type="entry name" value="Quinoprotein_ADH-like_sf"/>
</dbReference>
<dbReference type="InterPro" id="IPR002372">
    <property type="entry name" value="PQQ_rpt_dom"/>
</dbReference>
<dbReference type="Gene3D" id="2.130.10.10">
    <property type="entry name" value="YVTN repeat-like/Quinoprotein amine dehydrogenase"/>
    <property type="match status" value="1"/>
</dbReference>
<dbReference type="Proteomes" id="UP000476064">
    <property type="component" value="Chromosome"/>
</dbReference>
<dbReference type="Gene3D" id="3.30.457.10">
    <property type="entry name" value="Copper amine oxidase-like, N-terminal domain"/>
    <property type="match status" value="1"/>
</dbReference>
<dbReference type="SUPFAM" id="SSF50998">
    <property type="entry name" value="Quinoprotein alcohol dehydrogenase-like"/>
    <property type="match status" value="1"/>
</dbReference>
<feature type="domain" description="Pyrrolo-quinoline quinone repeat" evidence="3">
    <location>
        <begin position="154"/>
        <end position="314"/>
    </location>
</feature>
<dbReference type="AlphaFoldDB" id="A0A6C0G5V8"/>
<proteinExistence type="predicted"/>
<organism evidence="4 5">
    <name type="scientific">Paenibacillus lycopersici</name>
    <dbReference type="NCBI Taxonomy" id="2704462"/>
    <lineage>
        <taxon>Bacteria</taxon>
        <taxon>Bacillati</taxon>
        <taxon>Bacillota</taxon>
        <taxon>Bacilli</taxon>
        <taxon>Bacillales</taxon>
        <taxon>Paenibacillaceae</taxon>
        <taxon>Paenibacillus</taxon>
    </lineage>
</organism>
<dbReference type="PANTHER" id="PTHR34512">
    <property type="entry name" value="CELL SURFACE PROTEIN"/>
    <property type="match status" value="1"/>
</dbReference>